<proteinExistence type="inferred from homology"/>
<dbReference type="AlphaFoldDB" id="A0A839YUZ6"/>
<dbReference type="RefSeq" id="WP_183932380.1">
    <property type="nucleotide sequence ID" value="NZ_JACICF010000001.1"/>
</dbReference>
<comment type="caution">
    <text evidence="3">The sequence shown here is derived from an EMBL/GenBank/DDBJ whole genome shotgun (WGS) entry which is preliminary data.</text>
</comment>
<dbReference type="InterPro" id="IPR035439">
    <property type="entry name" value="UPF0145_dom_sf"/>
</dbReference>
<evidence type="ECO:0000313" key="4">
    <source>
        <dbReference type="Proteomes" id="UP000578569"/>
    </source>
</evidence>
<protein>
    <recommendedName>
        <fullName evidence="2">UPF0145 protein FHS50_000072</fullName>
    </recommendedName>
</protein>
<dbReference type="InterPro" id="IPR002765">
    <property type="entry name" value="UPF0145_YbjQ-like"/>
</dbReference>
<dbReference type="SUPFAM" id="SSF117782">
    <property type="entry name" value="YbjQ-like"/>
    <property type="match status" value="1"/>
</dbReference>
<evidence type="ECO:0000313" key="3">
    <source>
        <dbReference type="EMBL" id="MBB3763049.1"/>
    </source>
</evidence>
<dbReference type="Gene3D" id="3.30.110.70">
    <property type="entry name" value="Hypothetical protein apc22750. Chain B"/>
    <property type="match status" value="1"/>
</dbReference>
<name>A0A839YUZ6_9SPHN</name>
<dbReference type="Pfam" id="PF01906">
    <property type="entry name" value="YbjQ_1"/>
    <property type="match status" value="1"/>
</dbReference>
<dbReference type="PANTHER" id="PTHR34068">
    <property type="entry name" value="UPF0145 PROTEIN YBJQ"/>
    <property type="match status" value="1"/>
</dbReference>
<dbReference type="HAMAP" id="MF_00338">
    <property type="entry name" value="UPF0145"/>
    <property type="match status" value="1"/>
</dbReference>
<organism evidence="3 4">
    <name type="scientific">Sphingomicrobium lutaoense</name>
    <dbReference type="NCBI Taxonomy" id="515949"/>
    <lineage>
        <taxon>Bacteria</taxon>
        <taxon>Pseudomonadati</taxon>
        <taxon>Pseudomonadota</taxon>
        <taxon>Alphaproteobacteria</taxon>
        <taxon>Sphingomonadales</taxon>
        <taxon>Sphingomonadaceae</taxon>
        <taxon>Sphingomicrobium</taxon>
    </lineage>
</organism>
<sequence length="106" mass="11221">MIVTTTPSVEGHKIVDYLGIATGEVIVGANMFRDIFASITDLVGGRSGSYERVLERARREAITEMVEKARALGGDAIVGCDLDYEVLGKAGSMLMISITGTAVKLA</sequence>
<keyword evidence="4" id="KW-1185">Reference proteome</keyword>
<evidence type="ECO:0000256" key="1">
    <source>
        <dbReference type="ARBA" id="ARBA00010751"/>
    </source>
</evidence>
<accession>A0A839YUZ6</accession>
<gene>
    <name evidence="3" type="ORF">FHS50_000072</name>
</gene>
<evidence type="ECO:0000256" key="2">
    <source>
        <dbReference type="HAMAP-Rule" id="MF_00338"/>
    </source>
</evidence>
<dbReference type="EMBL" id="JACICF010000001">
    <property type="protein sequence ID" value="MBB3763049.1"/>
    <property type="molecule type" value="Genomic_DNA"/>
</dbReference>
<comment type="similarity">
    <text evidence="1 2">Belongs to the UPF0145 family.</text>
</comment>
<dbReference type="Proteomes" id="UP000578569">
    <property type="component" value="Unassembled WGS sequence"/>
</dbReference>
<reference evidence="3 4" key="1">
    <citation type="submission" date="2020-08" db="EMBL/GenBank/DDBJ databases">
        <title>Genomic Encyclopedia of Type Strains, Phase IV (KMG-IV): sequencing the most valuable type-strain genomes for metagenomic binning, comparative biology and taxonomic classification.</title>
        <authorList>
            <person name="Goeker M."/>
        </authorList>
    </citation>
    <scope>NUCLEOTIDE SEQUENCE [LARGE SCALE GENOMIC DNA]</scope>
    <source>
        <strain evidence="3 4">DSM 24194</strain>
    </source>
</reference>
<dbReference type="PANTHER" id="PTHR34068:SF1">
    <property type="entry name" value="UPF0145 PROTEIN YBJQ"/>
    <property type="match status" value="1"/>
</dbReference>